<dbReference type="RefSeq" id="WP_338239189.1">
    <property type="nucleotide sequence ID" value="NZ_BQKE01000004.1"/>
</dbReference>
<reference evidence="1 2" key="1">
    <citation type="submission" date="2021-12" db="EMBL/GenBank/DDBJ databases">
        <title>Genome sequencing of bacteria with rrn-lacking chromosome and rrn-plasmid.</title>
        <authorList>
            <person name="Anda M."/>
            <person name="Iwasaki W."/>
        </authorList>
    </citation>
    <scope>NUCLEOTIDE SEQUENCE [LARGE SCALE GENOMIC DNA]</scope>
    <source>
        <strain evidence="1 2">NBRC 15940</strain>
    </source>
</reference>
<dbReference type="Proteomes" id="UP001310022">
    <property type="component" value="Unassembled WGS sequence"/>
</dbReference>
<comment type="caution">
    <text evidence="1">The sequence shown here is derived from an EMBL/GenBank/DDBJ whole genome shotgun (WGS) entry which is preliminary data.</text>
</comment>
<organism evidence="1 2">
    <name type="scientific">Persicobacter diffluens</name>
    <dbReference type="NCBI Taxonomy" id="981"/>
    <lineage>
        <taxon>Bacteria</taxon>
        <taxon>Pseudomonadati</taxon>
        <taxon>Bacteroidota</taxon>
        <taxon>Cytophagia</taxon>
        <taxon>Cytophagales</taxon>
        <taxon>Persicobacteraceae</taxon>
        <taxon>Persicobacter</taxon>
    </lineage>
</organism>
<proteinExistence type="predicted"/>
<evidence type="ECO:0000313" key="2">
    <source>
        <dbReference type="Proteomes" id="UP001310022"/>
    </source>
</evidence>
<dbReference type="AlphaFoldDB" id="A0AAN5AM73"/>
<keyword evidence="2" id="KW-1185">Reference proteome</keyword>
<evidence type="ECO:0008006" key="3">
    <source>
        <dbReference type="Google" id="ProtNLM"/>
    </source>
</evidence>
<protein>
    <recommendedName>
        <fullName evidence="3">ParB/Sulfiredoxin domain-containing protein</fullName>
    </recommendedName>
</protein>
<sequence length="295" mass="34621">MKNINRLTSAVNNKRSQQTVKNIKPIQDKQQESFKEKIKLHPVLKEWGIELNTSERSHLKNAIVKAKKVLDPLLLAEIEGEVYLVDGHNRYEIIQELDLPAAAWEVALLPWVKSIQDAVDYMMELQQGRRNWTKQDLSFIRGQAYAHKKDAKAIAKQYKVGEATIFRDFNFFKGISKAPNDIRVAYLHSHEFADDLSWLSHVGMGHWQKLGQQEQMEYEEFFDNLLNKPQKEKNKSTVNQTEKLIATVSKFEKQFKKEFEKIEHIDFQNDSEKGEFEEKIRQLQEYLSSLKTKIR</sequence>
<accession>A0AAN5AM73</accession>
<dbReference type="EMBL" id="BQKE01000004">
    <property type="protein sequence ID" value="GJM64104.1"/>
    <property type="molecule type" value="Genomic_DNA"/>
</dbReference>
<evidence type="ECO:0000313" key="1">
    <source>
        <dbReference type="EMBL" id="GJM64104.1"/>
    </source>
</evidence>
<gene>
    <name evidence="1" type="ORF">PEDI_46560</name>
</gene>
<name>A0AAN5AM73_9BACT</name>